<dbReference type="Pfam" id="PF01168">
    <property type="entry name" value="Ala_racemase_N"/>
    <property type="match status" value="1"/>
</dbReference>
<dbReference type="Proteomes" id="UP000077355">
    <property type="component" value="Unassembled WGS sequence"/>
</dbReference>
<dbReference type="GO" id="GO:0008721">
    <property type="term" value="F:D-serine ammonia-lyase activity"/>
    <property type="evidence" value="ECO:0007669"/>
    <property type="project" value="TreeGrafter"/>
</dbReference>
<dbReference type="InterPro" id="IPR029066">
    <property type="entry name" value="PLP-binding_barrel"/>
</dbReference>
<evidence type="ECO:0000313" key="2">
    <source>
        <dbReference type="EMBL" id="OAB47375.1"/>
    </source>
</evidence>
<sequence length="397" mass="43917">MQLPHYEQYKEIFSQVAKPFAYVNLDLLDDNVRAIAIAAGDKKVRVASKSIRSVEILRRILNSDDVFQGVMCYTAREADFLIRNGFDDLLLGYPVWDKNDIINLLQATDRGHMIVFMVDSIQHVEHIEQLAATLGIQAAVCLDIDMSTDYPGLHFGIWRSPVASWSRAKPIVERITQSKWVRLDGVMGYEAQIAGVADHTAGQWLKNRVIQQLKLGSIREVMNRREEILQGIQALGVGLRFVNAGGTGSMSSSRLERGVTEITVGSGFYSPTLFDHYAGFQYLPAAGYAVEIVRKPRADMVTCLGGGYTASGVVGMDKAPQPYLPEGLKLISLEGAGEVQTPLRCPKGVQLALGDPIFFRHAKAGELCERFSKLYAISGGFIVDEYLTYRGEGECFL</sequence>
<accession>A0A162MDB1</accession>
<reference evidence="2 3" key="1">
    <citation type="submission" date="2016-03" db="EMBL/GenBank/DDBJ databases">
        <title>Draft genome sequence of Paenibacillus antarcticus CECT 5836.</title>
        <authorList>
            <person name="Shin S.-K."/>
            <person name="Yi H."/>
        </authorList>
    </citation>
    <scope>NUCLEOTIDE SEQUENCE [LARGE SCALE GENOMIC DNA]</scope>
    <source>
        <strain evidence="2 3">CECT 5836</strain>
    </source>
</reference>
<dbReference type="InterPro" id="IPR001608">
    <property type="entry name" value="Ala_racemase_N"/>
</dbReference>
<dbReference type="Gene3D" id="3.20.20.10">
    <property type="entry name" value="Alanine racemase"/>
    <property type="match status" value="1"/>
</dbReference>
<dbReference type="SUPFAM" id="SSF51419">
    <property type="entry name" value="PLP-binding barrel"/>
    <property type="match status" value="1"/>
</dbReference>
<keyword evidence="3" id="KW-1185">Reference proteome</keyword>
<dbReference type="GO" id="GO:0036088">
    <property type="term" value="P:D-serine catabolic process"/>
    <property type="evidence" value="ECO:0007669"/>
    <property type="project" value="TreeGrafter"/>
</dbReference>
<dbReference type="AlphaFoldDB" id="A0A162MDB1"/>
<organism evidence="2 3">
    <name type="scientific">Paenibacillus antarcticus</name>
    <dbReference type="NCBI Taxonomy" id="253703"/>
    <lineage>
        <taxon>Bacteria</taxon>
        <taxon>Bacillati</taxon>
        <taxon>Bacillota</taxon>
        <taxon>Bacilli</taxon>
        <taxon>Bacillales</taxon>
        <taxon>Paenibacillaceae</taxon>
        <taxon>Paenibacillus</taxon>
    </lineage>
</organism>
<dbReference type="InterPro" id="IPR051466">
    <property type="entry name" value="D-amino_acid_metab_enzyme"/>
</dbReference>
<gene>
    <name evidence="2" type="ORF">PBAT_06660</name>
</gene>
<evidence type="ECO:0000313" key="3">
    <source>
        <dbReference type="Proteomes" id="UP000077355"/>
    </source>
</evidence>
<dbReference type="PANTHER" id="PTHR28004">
    <property type="entry name" value="ZGC:162816-RELATED"/>
    <property type="match status" value="1"/>
</dbReference>
<dbReference type="EMBL" id="LVJI01000007">
    <property type="protein sequence ID" value="OAB47375.1"/>
    <property type="molecule type" value="Genomic_DNA"/>
</dbReference>
<dbReference type="OrthoDB" id="2445260at2"/>
<comment type="caution">
    <text evidence="2">The sequence shown here is derived from an EMBL/GenBank/DDBJ whole genome shotgun (WGS) entry which is preliminary data.</text>
</comment>
<protein>
    <submittedName>
        <fullName evidence="2">Amino acid aldolase</fullName>
    </submittedName>
</protein>
<name>A0A162MDB1_9BACL</name>
<feature type="domain" description="Alanine racemase N-terminal" evidence="1">
    <location>
        <begin position="23"/>
        <end position="204"/>
    </location>
</feature>
<dbReference type="PANTHER" id="PTHR28004:SF2">
    <property type="entry name" value="D-SERINE DEHYDRATASE"/>
    <property type="match status" value="1"/>
</dbReference>
<proteinExistence type="predicted"/>
<dbReference type="CDD" id="cd06813">
    <property type="entry name" value="PLPDE_III_DSD_D-TA_like_2"/>
    <property type="match status" value="1"/>
</dbReference>
<evidence type="ECO:0000259" key="1">
    <source>
        <dbReference type="Pfam" id="PF01168"/>
    </source>
</evidence>